<evidence type="ECO:0000313" key="3">
    <source>
        <dbReference type="EMBL" id="GFP75173.1"/>
    </source>
</evidence>
<accession>A0A6V8SJV3</accession>
<dbReference type="Pfam" id="PF17118">
    <property type="entry name" value="DUF5105"/>
    <property type="match status" value="1"/>
</dbReference>
<dbReference type="AlphaFoldDB" id="A0A6V8SJV3"/>
<reference evidence="3 4" key="1">
    <citation type="submission" date="2020-07" db="EMBL/GenBank/DDBJ databases">
        <title>A new beta-1,3-glucan-decomposing anaerobic bacterium isolated from anoxic soil subjected to biological soil disinfestation.</title>
        <authorList>
            <person name="Ueki A."/>
            <person name="Tonouchi A."/>
        </authorList>
    </citation>
    <scope>NUCLEOTIDE SEQUENCE [LARGE SCALE GENOMIC DNA]</scope>
    <source>
        <strain evidence="3 4">TW1</strain>
    </source>
</reference>
<organism evidence="3 4">
    <name type="scientific">Clostridium fungisolvens</name>
    <dbReference type="NCBI Taxonomy" id="1604897"/>
    <lineage>
        <taxon>Bacteria</taxon>
        <taxon>Bacillati</taxon>
        <taxon>Bacillota</taxon>
        <taxon>Clostridia</taxon>
        <taxon>Eubacteriales</taxon>
        <taxon>Clostridiaceae</taxon>
        <taxon>Clostridium</taxon>
    </lineage>
</organism>
<comment type="caution">
    <text evidence="3">The sequence shown here is derived from an EMBL/GenBank/DDBJ whole genome shotgun (WGS) entry which is preliminary data.</text>
</comment>
<evidence type="ECO:0000259" key="2">
    <source>
        <dbReference type="Pfam" id="PF17118"/>
    </source>
</evidence>
<dbReference type="PROSITE" id="PS51257">
    <property type="entry name" value="PROKAR_LIPOPROTEIN"/>
    <property type="match status" value="1"/>
</dbReference>
<feature type="signal peptide" evidence="1">
    <location>
        <begin position="1"/>
        <end position="22"/>
    </location>
</feature>
<keyword evidence="4" id="KW-1185">Reference proteome</keyword>
<dbReference type="Proteomes" id="UP000580568">
    <property type="component" value="Unassembled WGS sequence"/>
</dbReference>
<feature type="domain" description="DUF5105" evidence="2">
    <location>
        <begin position="30"/>
        <end position="191"/>
    </location>
</feature>
<evidence type="ECO:0000313" key="4">
    <source>
        <dbReference type="Proteomes" id="UP000580568"/>
    </source>
</evidence>
<dbReference type="EMBL" id="BLZR01000001">
    <property type="protein sequence ID" value="GFP75173.1"/>
    <property type="molecule type" value="Genomic_DNA"/>
</dbReference>
<gene>
    <name evidence="3" type="ORF">bsdtw1_01244</name>
</gene>
<protein>
    <recommendedName>
        <fullName evidence="2">DUF5105 domain-containing protein</fullName>
    </recommendedName>
</protein>
<sequence length="206" mass="22919">MKTLKRISIIFLTLMLSVVALISCGGPKTTPEDSAKIILDVVIKDDKSNIDKVGITEKEYTGIRDAFENGLMKGISSSGVDENILTNEVKDKFKSDILTGLKKVKYEVKKISEDKDTAKIEVKLNGFDMEKIAKTAEDELKKEYVANPSMTEKDIYQESFKIVGGKIADGVLVENPKTMTLTFTKENNVWMPKESELVDLMSAIVN</sequence>
<proteinExistence type="predicted"/>
<dbReference type="RefSeq" id="WP_183276699.1">
    <property type="nucleotide sequence ID" value="NZ_BLZR01000001.1"/>
</dbReference>
<evidence type="ECO:0000256" key="1">
    <source>
        <dbReference type="SAM" id="SignalP"/>
    </source>
</evidence>
<feature type="chain" id="PRO_5038831694" description="DUF5105 domain-containing protein" evidence="1">
    <location>
        <begin position="23"/>
        <end position="206"/>
    </location>
</feature>
<dbReference type="InterPro" id="IPR031343">
    <property type="entry name" value="DUF5105"/>
</dbReference>
<keyword evidence="1" id="KW-0732">Signal</keyword>
<name>A0A6V8SJV3_9CLOT</name>